<dbReference type="Pfam" id="PF13649">
    <property type="entry name" value="Methyltransf_25"/>
    <property type="match status" value="1"/>
</dbReference>
<reference evidence="5" key="1">
    <citation type="submission" date="2019-07" db="EMBL/GenBank/DDBJ databases">
        <title>Genomic Encyclopedia of Type Strains, Phase IV (KMG-IV): sequencing the most valuable type-strain genomes for metagenomic binning, comparative biology and taxonomic classification.</title>
        <authorList>
            <person name="Goeker M."/>
        </authorList>
    </citation>
    <scope>NUCLEOTIDE SEQUENCE</scope>
    <source>
        <strain evidence="5">DSM 44596</strain>
    </source>
</reference>
<dbReference type="SUPFAM" id="SSF53335">
    <property type="entry name" value="S-adenosyl-L-methionine-dependent methyltransferases"/>
    <property type="match status" value="1"/>
</dbReference>
<evidence type="ECO:0000256" key="3">
    <source>
        <dbReference type="ARBA" id="ARBA00022691"/>
    </source>
</evidence>
<dbReference type="AlphaFoldDB" id="A0A652YTA4"/>
<dbReference type="GO" id="GO:0008168">
    <property type="term" value="F:methyltransferase activity"/>
    <property type="evidence" value="ECO:0007669"/>
    <property type="project" value="UniProtKB-KW"/>
</dbReference>
<dbReference type="CDD" id="cd02440">
    <property type="entry name" value="AdoMet_MTases"/>
    <property type="match status" value="1"/>
</dbReference>
<evidence type="ECO:0000256" key="1">
    <source>
        <dbReference type="ARBA" id="ARBA00022603"/>
    </source>
</evidence>
<dbReference type="Gene3D" id="3.40.50.150">
    <property type="entry name" value="Vaccinia Virus protein VP39"/>
    <property type="match status" value="1"/>
</dbReference>
<dbReference type="PANTHER" id="PTHR43464">
    <property type="entry name" value="METHYLTRANSFERASE"/>
    <property type="match status" value="1"/>
</dbReference>
<dbReference type="GO" id="GO:0032259">
    <property type="term" value="P:methylation"/>
    <property type="evidence" value="ECO:0007669"/>
    <property type="project" value="UniProtKB-KW"/>
</dbReference>
<name>A0A652YTA4_NOCGL</name>
<accession>A0A652YTA4</accession>
<gene>
    <name evidence="5" type="ORF">FNL38_102502</name>
</gene>
<feature type="domain" description="Methyltransferase" evidence="4">
    <location>
        <begin position="43"/>
        <end position="135"/>
    </location>
</feature>
<proteinExistence type="predicted"/>
<keyword evidence="3" id="KW-0949">S-adenosyl-L-methionine</keyword>
<dbReference type="InterPro" id="IPR029063">
    <property type="entry name" value="SAM-dependent_MTases_sf"/>
</dbReference>
<evidence type="ECO:0000313" key="5">
    <source>
        <dbReference type="EMBL" id="TYQ06367.1"/>
    </source>
</evidence>
<organism evidence="5">
    <name type="scientific">Nocardia globerula</name>
    <dbReference type="NCBI Taxonomy" id="1818"/>
    <lineage>
        <taxon>Bacteria</taxon>
        <taxon>Bacillati</taxon>
        <taxon>Actinomycetota</taxon>
        <taxon>Actinomycetes</taxon>
        <taxon>Mycobacteriales</taxon>
        <taxon>Nocardiaceae</taxon>
        <taxon>Nocardia</taxon>
    </lineage>
</organism>
<comment type="caution">
    <text evidence="5">The sequence shown here is derived from an EMBL/GenBank/DDBJ whole genome shotgun (WGS) entry which is preliminary data.</text>
</comment>
<dbReference type="InterPro" id="IPR041698">
    <property type="entry name" value="Methyltransf_25"/>
</dbReference>
<dbReference type="PANTHER" id="PTHR43464:SF19">
    <property type="entry name" value="UBIQUINONE BIOSYNTHESIS O-METHYLTRANSFERASE, MITOCHONDRIAL"/>
    <property type="match status" value="1"/>
</dbReference>
<evidence type="ECO:0000259" key="4">
    <source>
        <dbReference type="Pfam" id="PF13649"/>
    </source>
</evidence>
<keyword evidence="1 5" id="KW-0489">Methyltransferase</keyword>
<dbReference type="EMBL" id="VNIQ01000002">
    <property type="protein sequence ID" value="TYQ06367.1"/>
    <property type="molecule type" value="Genomic_DNA"/>
</dbReference>
<keyword evidence="2 5" id="KW-0808">Transferase</keyword>
<sequence length="198" mass="22010">MNLPYHLAYKVGVTPWEHTRRGFDTQLSALLDFIPVPDNGRALDIGCGTGKHSIDMAKRGWQVTGVDNEQEALDKARIRAREAHSNIRFLHEDATDLHIAVDPGHMLVLDIGCFHGLNDHERGEYAESVNAVTAPEASLIMFAFSPGHRWPMPHGVSKDDVARAFDGWTMVSSDPADMADAPLPARAAHPCWYHLVRR</sequence>
<protein>
    <submittedName>
        <fullName evidence="5">Methyltransferase family protein</fullName>
    </submittedName>
</protein>
<evidence type="ECO:0000256" key="2">
    <source>
        <dbReference type="ARBA" id="ARBA00022679"/>
    </source>
</evidence>